<accession>A0A537KSU2</accession>
<evidence type="ECO:0000259" key="1">
    <source>
        <dbReference type="Pfam" id="PF01966"/>
    </source>
</evidence>
<dbReference type="PANTHER" id="PTHR38659">
    <property type="entry name" value="METAL-DEPENDENT PHOSPHOHYDROLASE"/>
    <property type="match status" value="1"/>
</dbReference>
<dbReference type="AlphaFoldDB" id="A0A537KSU2"/>
<evidence type="ECO:0000313" key="2">
    <source>
        <dbReference type="EMBL" id="TMI98824.1"/>
    </source>
</evidence>
<dbReference type="EMBL" id="VBAL01000154">
    <property type="protein sequence ID" value="TMI98824.1"/>
    <property type="molecule type" value="Genomic_DNA"/>
</dbReference>
<sequence>MTRDEAWALVCEWIHNPNLRKHLLAAEAAMRAYARRLGEDEESWGIVGLVHDLDYERCPSQDAGHPFVGVEELRRRGVPEAWCRAIVSHADYSGVPRQSNMEKALYGVDELVGFVIAVALVKPSKSLGEVDMTSVKKKMKDKAFARGVNREDVVRGAEELGVPLDEHIELVINALRGVASQLGL</sequence>
<organism evidence="2 3">
    <name type="scientific">Candidatus Segetimicrobium genomatis</name>
    <dbReference type="NCBI Taxonomy" id="2569760"/>
    <lineage>
        <taxon>Bacteria</taxon>
        <taxon>Bacillati</taxon>
        <taxon>Candidatus Sysuimicrobiota</taxon>
        <taxon>Candidatus Sysuimicrobiia</taxon>
        <taxon>Candidatus Sysuimicrobiales</taxon>
        <taxon>Candidatus Segetimicrobiaceae</taxon>
        <taxon>Candidatus Segetimicrobium</taxon>
    </lineage>
</organism>
<name>A0A537KSU2_9BACT</name>
<dbReference type="InterPro" id="IPR006675">
    <property type="entry name" value="HDIG_dom"/>
</dbReference>
<dbReference type="Gene3D" id="1.10.3210.10">
    <property type="entry name" value="Hypothetical protein af1432"/>
    <property type="match status" value="1"/>
</dbReference>
<feature type="domain" description="HD" evidence="1">
    <location>
        <begin position="21"/>
        <end position="93"/>
    </location>
</feature>
<gene>
    <name evidence="2" type="ORF">E6H01_11945</name>
</gene>
<dbReference type="PANTHER" id="PTHR38659:SF2">
    <property type="entry name" value="HDIG DOMAIN PROTEIN"/>
    <property type="match status" value="1"/>
</dbReference>
<dbReference type="Proteomes" id="UP000319353">
    <property type="component" value="Unassembled WGS sequence"/>
</dbReference>
<reference evidence="2 3" key="1">
    <citation type="journal article" date="2019" name="Nat. Microbiol.">
        <title>Mediterranean grassland soil C-N compound turnover is dependent on rainfall and depth, and is mediated by genomically divergent microorganisms.</title>
        <authorList>
            <person name="Diamond S."/>
            <person name="Andeer P.F."/>
            <person name="Li Z."/>
            <person name="Crits-Christoph A."/>
            <person name="Burstein D."/>
            <person name="Anantharaman K."/>
            <person name="Lane K.R."/>
            <person name="Thomas B.C."/>
            <person name="Pan C."/>
            <person name="Northen T.R."/>
            <person name="Banfield J.F."/>
        </authorList>
    </citation>
    <scope>NUCLEOTIDE SEQUENCE [LARGE SCALE GENOMIC DNA]</scope>
    <source>
        <strain evidence="2">NP_4</strain>
    </source>
</reference>
<dbReference type="InterPro" id="IPR006674">
    <property type="entry name" value="HD_domain"/>
</dbReference>
<dbReference type="SUPFAM" id="SSF109604">
    <property type="entry name" value="HD-domain/PDEase-like"/>
    <property type="match status" value="1"/>
</dbReference>
<dbReference type="Pfam" id="PF01966">
    <property type="entry name" value="HD"/>
    <property type="match status" value="1"/>
</dbReference>
<dbReference type="NCBIfam" id="TIGR00277">
    <property type="entry name" value="HDIG"/>
    <property type="match status" value="1"/>
</dbReference>
<protein>
    <submittedName>
        <fullName evidence="2">HDIG domain-containing protein</fullName>
    </submittedName>
</protein>
<evidence type="ECO:0000313" key="3">
    <source>
        <dbReference type="Proteomes" id="UP000319353"/>
    </source>
</evidence>
<comment type="caution">
    <text evidence="2">The sequence shown here is derived from an EMBL/GenBank/DDBJ whole genome shotgun (WGS) entry which is preliminary data.</text>
</comment>
<proteinExistence type="predicted"/>